<name>A0AAE1E0Q8_9GAST</name>
<keyword evidence="2" id="KW-1185">Reference proteome</keyword>
<organism evidence="1 2">
    <name type="scientific">Elysia crispata</name>
    <name type="common">lettuce slug</name>
    <dbReference type="NCBI Taxonomy" id="231223"/>
    <lineage>
        <taxon>Eukaryota</taxon>
        <taxon>Metazoa</taxon>
        <taxon>Spiralia</taxon>
        <taxon>Lophotrochozoa</taxon>
        <taxon>Mollusca</taxon>
        <taxon>Gastropoda</taxon>
        <taxon>Heterobranchia</taxon>
        <taxon>Euthyneura</taxon>
        <taxon>Panpulmonata</taxon>
        <taxon>Sacoglossa</taxon>
        <taxon>Placobranchoidea</taxon>
        <taxon>Plakobranchidae</taxon>
        <taxon>Elysia</taxon>
    </lineage>
</organism>
<gene>
    <name evidence="1" type="ORF">RRG08_055287</name>
</gene>
<reference evidence="1" key="1">
    <citation type="journal article" date="2023" name="G3 (Bethesda)">
        <title>A reference genome for the long-term kleptoplast-retaining sea slug Elysia crispata morphotype clarki.</title>
        <authorList>
            <person name="Eastman K.E."/>
            <person name="Pendleton A.L."/>
            <person name="Shaikh M.A."/>
            <person name="Suttiyut T."/>
            <person name="Ogas R."/>
            <person name="Tomko P."/>
            <person name="Gavelis G."/>
            <person name="Widhalm J.R."/>
            <person name="Wisecaver J.H."/>
        </authorList>
    </citation>
    <scope>NUCLEOTIDE SEQUENCE</scope>
    <source>
        <strain evidence="1">ECLA1</strain>
    </source>
</reference>
<sequence length="88" mass="9596">MSPSQGGVRPQDVRLLLPGSCAPDAGSRVMDRQHSCPASGFSLHCTLTAELVSERRAASRDKTVCILSLVVSWGRLFRRTWSGTVLLR</sequence>
<evidence type="ECO:0000313" key="2">
    <source>
        <dbReference type="Proteomes" id="UP001283361"/>
    </source>
</evidence>
<proteinExistence type="predicted"/>
<protein>
    <submittedName>
        <fullName evidence="1">Uncharacterized protein</fullName>
    </submittedName>
</protein>
<evidence type="ECO:0000313" key="1">
    <source>
        <dbReference type="EMBL" id="KAK3790004.1"/>
    </source>
</evidence>
<comment type="caution">
    <text evidence="1">The sequence shown here is derived from an EMBL/GenBank/DDBJ whole genome shotgun (WGS) entry which is preliminary data.</text>
</comment>
<accession>A0AAE1E0Q8</accession>
<dbReference type="EMBL" id="JAWDGP010001594">
    <property type="protein sequence ID" value="KAK3790004.1"/>
    <property type="molecule type" value="Genomic_DNA"/>
</dbReference>
<dbReference type="Proteomes" id="UP001283361">
    <property type="component" value="Unassembled WGS sequence"/>
</dbReference>
<dbReference type="AlphaFoldDB" id="A0AAE1E0Q8"/>